<dbReference type="AlphaFoldDB" id="A0A8J5TDH4"/>
<name>A0A8J5TDH4_ZIZPA</name>
<organism evidence="2 3">
    <name type="scientific">Zizania palustris</name>
    <name type="common">Northern wild rice</name>
    <dbReference type="NCBI Taxonomy" id="103762"/>
    <lineage>
        <taxon>Eukaryota</taxon>
        <taxon>Viridiplantae</taxon>
        <taxon>Streptophyta</taxon>
        <taxon>Embryophyta</taxon>
        <taxon>Tracheophyta</taxon>
        <taxon>Spermatophyta</taxon>
        <taxon>Magnoliopsida</taxon>
        <taxon>Liliopsida</taxon>
        <taxon>Poales</taxon>
        <taxon>Poaceae</taxon>
        <taxon>BOP clade</taxon>
        <taxon>Oryzoideae</taxon>
        <taxon>Oryzeae</taxon>
        <taxon>Zizaniinae</taxon>
        <taxon>Zizania</taxon>
    </lineage>
</organism>
<proteinExistence type="predicted"/>
<comment type="caution">
    <text evidence="2">The sequence shown here is derived from an EMBL/GenBank/DDBJ whole genome shotgun (WGS) entry which is preliminary data.</text>
</comment>
<sequence>MPLSPTYIFPPILLAFLQTDATTPPRTLARRRRPPSGGDRLFLLAAATSFLLAAATSSSPGQGVWRWLMEQAEVDNPGRSAAATSQQDRYGTFISGTPLIPETAGGVSGEDFAQASPPEDELNDDDPQDYWRANNKD</sequence>
<feature type="compositionally biased region" description="Acidic residues" evidence="1">
    <location>
        <begin position="118"/>
        <end position="128"/>
    </location>
</feature>
<accession>A0A8J5TDH4</accession>
<dbReference type="Proteomes" id="UP000729402">
    <property type="component" value="Unassembled WGS sequence"/>
</dbReference>
<keyword evidence="3" id="KW-1185">Reference proteome</keyword>
<evidence type="ECO:0000256" key="1">
    <source>
        <dbReference type="SAM" id="MobiDB-lite"/>
    </source>
</evidence>
<evidence type="ECO:0000313" key="3">
    <source>
        <dbReference type="Proteomes" id="UP000729402"/>
    </source>
</evidence>
<reference evidence="2" key="2">
    <citation type="submission" date="2021-02" db="EMBL/GenBank/DDBJ databases">
        <authorList>
            <person name="Kimball J.A."/>
            <person name="Haas M.W."/>
            <person name="Macchietto M."/>
            <person name="Kono T."/>
            <person name="Duquette J."/>
            <person name="Shao M."/>
        </authorList>
    </citation>
    <scope>NUCLEOTIDE SEQUENCE</scope>
    <source>
        <tissue evidence="2">Fresh leaf tissue</tissue>
    </source>
</reference>
<protein>
    <submittedName>
        <fullName evidence="2">Uncharacterized protein</fullName>
    </submittedName>
</protein>
<feature type="region of interest" description="Disordered" evidence="1">
    <location>
        <begin position="77"/>
        <end position="137"/>
    </location>
</feature>
<evidence type="ECO:0000313" key="2">
    <source>
        <dbReference type="EMBL" id="KAG8079463.1"/>
    </source>
</evidence>
<reference evidence="2" key="1">
    <citation type="journal article" date="2021" name="bioRxiv">
        <title>Whole Genome Assembly and Annotation of Northern Wild Rice, Zizania palustris L., Supports a Whole Genome Duplication in the Zizania Genus.</title>
        <authorList>
            <person name="Haas M."/>
            <person name="Kono T."/>
            <person name="Macchietto M."/>
            <person name="Millas R."/>
            <person name="McGilp L."/>
            <person name="Shao M."/>
            <person name="Duquette J."/>
            <person name="Hirsch C.N."/>
            <person name="Kimball J."/>
        </authorList>
    </citation>
    <scope>NUCLEOTIDE SEQUENCE</scope>
    <source>
        <tissue evidence="2">Fresh leaf tissue</tissue>
    </source>
</reference>
<dbReference type="EMBL" id="JAAALK010000282">
    <property type="protein sequence ID" value="KAG8079463.1"/>
    <property type="molecule type" value="Genomic_DNA"/>
</dbReference>
<gene>
    <name evidence="2" type="ORF">GUJ93_ZPchr0007g3280</name>
</gene>